<dbReference type="AlphaFoldDB" id="A0A518BTB2"/>
<dbReference type="RefSeq" id="WP_145444198.1">
    <property type="nucleotide sequence ID" value="NZ_CP036280.1"/>
</dbReference>
<protein>
    <recommendedName>
        <fullName evidence="4">FHA domain-containing protein</fullName>
    </recommendedName>
</protein>
<reference evidence="2 3" key="1">
    <citation type="submission" date="2019-02" db="EMBL/GenBank/DDBJ databases">
        <title>Deep-cultivation of Planctomycetes and their phenomic and genomic characterization uncovers novel biology.</title>
        <authorList>
            <person name="Wiegand S."/>
            <person name="Jogler M."/>
            <person name="Boedeker C."/>
            <person name="Pinto D."/>
            <person name="Vollmers J."/>
            <person name="Rivas-Marin E."/>
            <person name="Kohn T."/>
            <person name="Peeters S.H."/>
            <person name="Heuer A."/>
            <person name="Rast P."/>
            <person name="Oberbeckmann S."/>
            <person name="Bunk B."/>
            <person name="Jeske O."/>
            <person name="Meyerdierks A."/>
            <person name="Storesund J.E."/>
            <person name="Kallscheuer N."/>
            <person name="Luecker S."/>
            <person name="Lage O.M."/>
            <person name="Pohl T."/>
            <person name="Merkel B.J."/>
            <person name="Hornburger P."/>
            <person name="Mueller R.-W."/>
            <person name="Bruemmer F."/>
            <person name="Labrenz M."/>
            <person name="Spormann A.M."/>
            <person name="Op den Camp H."/>
            <person name="Overmann J."/>
            <person name="Amann R."/>
            <person name="Jetten M.S.M."/>
            <person name="Mascher T."/>
            <person name="Medema M.H."/>
            <person name="Devos D.P."/>
            <person name="Kaster A.-K."/>
            <person name="Ovreas L."/>
            <person name="Rohde M."/>
            <person name="Galperin M.Y."/>
            <person name="Jogler C."/>
        </authorList>
    </citation>
    <scope>NUCLEOTIDE SEQUENCE [LARGE SCALE GENOMIC DNA]</scope>
    <source>
        <strain evidence="2 3">Pan265</strain>
    </source>
</reference>
<dbReference type="Proteomes" id="UP000320386">
    <property type="component" value="Chromosome"/>
</dbReference>
<dbReference type="EMBL" id="CP036280">
    <property type="protein sequence ID" value="QDU70210.1"/>
    <property type="molecule type" value="Genomic_DNA"/>
</dbReference>
<keyword evidence="1" id="KW-0732">Signal</keyword>
<feature type="chain" id="PRO_5021966319" description="FHA domain-containing protein" evidence="1">
    <location>
        <begin position="28"/>
        <end position="132"/>
    </location>
</feature>
<accession>A0A518BTB2</accession>
<sequence precursor="true">MLKHCAIVFAVGAILAVLLTGCGPKEAEAGVKTEPAKPLVFWVENQTRNKISEVVITGAEMPMSFGTIRPDQDEDLKHGALTAPRHAEVHWTEPGQGRFWRPIKMARYYSDGYSGPIRFVIHQDRTVSVQLD</sequence>
<evidence type="ECO:0000313" key="3">
    <source>
        <dbReference type="Proteomes" id="UP000320386"/>
    </source>
</evidence>
<feature type="signal peptide" evidence="1">
    <location>
        <begin position="1"/>
        <end position="27"/>
    </location>
</feature>
<evidence type="ECO:0000256" key="1">
    <source>
        <dbReference type="SAM" id="SignalP"/>
    </source>
</evidence>
<evidence type="ECO:0008006" key="4">
    <source>
        <dbReference type="Google" id="ProtNLM"/>
    </source>
</evidence>
<keyword evidence="3" id="KW-1185">Reference proteome</keyword>
<evidence type="ECO:0000313" key="2">
    <source>
        <dbReference type="EMBL" id="QDU70210.1"/>
    </source>
</evidence>
<name>A0A518BTB2_9BACT</name>
<gene>
    <name evidence="2" type="ORF">Pan265_00320</name>
</gene>
<dbReference type="PROSITE" id="PS51257">
    <property type="entry name" value="PROKAR_LIPOPROTEIN"/>
    <property type="match status" value="1"/>
</dbReference>
<organism evidence="2 3">
    <name type="scientific">Mucisphaera calidilacus</name>
    <dbReference type="NCBI Taxonomy" id="2527982"/>
    <lineage>
        <taxon>Bacteria</taxon>
        <taxon>Pseudomonadati</taxon>
        <taxon>Planctomycetota</taxon>
        <taxon>Phycisphaerae</taxon>
        <taxon>Phycisphaerales</taxon>
        <taxon>Phycisphaeraceae</taxon>
        <taxon>Mucisphaera</taxon>
    </lineage>
</organism>
<proteinExistence type="predicted"/>
<dbReference type="KEGG" id="mcad:Pan265_00320"/>